<dbReference type="Proteomes" id="UP000269396">
    <property type="component" value="Unassembled WGS sequence"/>
</dbReference>
<name>A0A183NU61_9TREM</name>
<sequence length="109" mass="12209">MRRGYAVAKQAAQRYAVKISLCGRLKASISITTLQTFVKSDPGKKLIMLKNTKITSFKPDNVKIVHGVPELINDIGEKEITKFRPFTGPRDYFAEPFYSSDRNISVLGS</sequence>
<protein>
    <submittedName>
        <fullName evidence="1">Uncharacterized protein</fullName>
    </submittedName>
</protein>
<dbReference type="AlphaFoldDB" id="A0A183NU61"/>
<organism evidence="1 2">
    <name type="scientific">Schistosoma mattheei</name>
    <dbReference type="NCBI Taxonomy" id="31246"/>
    <lineage>
        <taxon>Eukaryota</taxon>
        <taxon>Metazoa</taxon>
        <taxon>Spiralia</taxon>
        <taxon>Lophotrochozoa</taxon>
        <taxon>Platyhelminthes</taxon>
        <taxon>Trematoda</taxon>
        <taxon>Digenea</taxon>
        <taxon>Strigeidida</taxon>
        <taxon>Schistosomatoidea</taxon>
        <taxon>Schistosomatidae</taxon>
        <taxon>Schistosoma</taxon>
    </lineage>
</organism>
<gene>
    <name evidence="1" type="ORF">SMTD_LOCUS5647</name>
</gene>
<keyword evidence="2" id="KW-1185">Reference proteome</keyword>
<accession>A0A183NU61</accession>
<reference evidence="1 2" key="1">
    <citation type="submission" date="2018-11" db="EMBL/GenBank/DDBJ databases">
        <authorList>
            <consortium name="Pathogen Informatics"/>
        </authorList>
    </citation>
    <scope>NUCLEOTIDE SEQUENCE [LARGE SCALE GENOMIC DNA]</scope>
    <source>
        <strain>Denwood</strain>
        <strain evidence="2">Zambia</strain>
    </source>
</reference>
<evidence type="ECO:0000313" key="2">
    <source>
        <dbReference type="Proteomes" id="UP000269396"/>
    </source>
</evidence>
<evidence type="ECO:0000313" key="1">
    <source>
        <dbReference type="EMBL" id="VDP29612.1"/>
    </source>
</evidence>
<proteinExistence type="predicted"/>
<dbReference type="EMBL" id="UZAL01027141">
    <property type="protein sequence ID" value="VDP29612.1"/>
    <property type="molecule type" value="Genomic_DNA"/>
</dbReference>